<feature type="repeat" description="TPR" evidence="1">
    <location>
        <begin position="395"/>
        <end position="428"/>
    </location>
</feature>
<feature type="compositionally biased region" description="Polar residues" evidence="2">
    <location>
        <begin position="914"/>
        <end position="932"/>
    </location>
</feature>
<reference evidence="4" key="1">
    <citation type="journal article" date="2013" name="Science">
        <title>Comparative analysis of bat genomes provides insight into the evolution of flight and immunity.</title>
        <authorList>
            <person name="Zhang G."/>
            <person name="Cowled C."/>
            <person name="Shi Z."/>
            <person name="Huang Z."/>
            <person name="Bishop-Lilly K.A."/>
            <person name="Fang X."/>
            <person name="Wynne J.W."/>
            <person name="Xiong Z."/>
            <person name="Baker M.L."/>
            <person name="Zhao W."/>
            <person name="Tachedjian M."/>
            <person name="Zhu Y."/>
            <person name="Zhou P."/>
            <person name="Jiang X."/>
            <person name="Ng J."/>
            <person name="Yang L."/>
            <person name="Wu L."/>
            <person name="Xiao J."/>
            <person name="Feng Y."/>
            <person name="Chen Y."/>
            <person name="Sun X."/>
            <person name="Zhang Y."/>
            <person name="Marsh G.A."/>
            <person name="Crameri G."/>
            <person name="Broder C.C."/>
            <person name="Frey K.G."/>
            <person name="Wang L.F."/>
            <person name="Wang J."/>
        </authorList>
    </citation>
    <scope>NUCLEOTIDE SEQUENCE [LARGE SCALE GENOMIC DNA]</scope>
</reference>
<dbReference type="Gene3D" id="1.25.40.10">
    <property type="entry name" value="Tetratricopeptide repeat domain"/>
    <property type="match status" value="5"/>
</dbReference>
<evidence type="ECO:0000256" key="1">
    <source>
        <dbReference type="PROSITE-ProRule" id="PRU00339"/>
    </source>
</evidence>
<keyword evidence="1" id="KW-0802">TPR repeat</keyword>
<keyword evidence="4" id="KW-1185">Reference proteome</keyword>
<dbReference type="STRING" id="9402.L5K769"/>
<name>L5K769_PTEAL</name>
<feature type="compositionally biased region" description="Basic and acidic residues" evidence="2">
    <location>
        <begin position="44"/>
        <end position="57"/>
    </location>
</feature>
<gene>
    <name evidence="3" type="ORF">PAL_GLEAN10012460</name>
</gene>
<evidence type="ECO:0000313" key="4">
    <source>
        <dbReference type="Proteomes" id="UP000010552"/>
    </source>
</evidence>
<organism evidence="3 4">
    <name type="scientific">Pteropus alecto</name>
    <name type="common">Black flying fox</name>
    <dbReference type="NCBI Taxonomy" id="9402"/>
    <lineage>
        <taxon>Eukaryota</taxon>
        <taxon>Metazoa</taxon>
        <taxon>Chordata</taxon>
        <taxon>Craniata</taxon>
        <taxon>Vertebrata</taxon>
        <taxon>Euteleostomi</taxon>
        <taxon>Mammalia</taxon>
        <taxon>Eutheria</taxon>
        <taxon>Laurasiatheria</taxon>
        <taxon>Chiroptera</taxon>
        <taxon>Yinpterochiroptera</taxon>
        <taxon>Pteropodoidea</taxon>
        <taxon>Pteropodidae</taxon>
        <taxon>Pteropodinae</taxon>
        <taxon>Pteropus</taxon>
    </lineage>
</organism>
<dbReference type="Pfam" id="PF13432">
    <property type="entry name" value="TPR_16"/>
    <property type="match status" value="1"/>
</dbReference>
<feature type="compositionally biased region" description="Basic residues" evidence="2">
    <location>
        <begin position="896"/>
        <end position="905"/>
    </location>
</feature>
<dbReference type="InterPro" id="IPR011990">
    <property type="entry name" value="TPR-like_helical_dom_sf"/>
</dbReference>
<dbReference type="PROSITE" id="PS50005">
    <property type="entry name" value="TPR"/>
    <property type="match status" value="3"/>
</dbReference>
<dbReference type="SUPFAM" id="SSF48452">
    <property type="entry name" value="TPR-like"/>
    <property type="match status" value="1"/>
</dbReference>
<dbReference type="EMBL" id="KB030979">
    <property type="protein sequence ID" value="ELK07217.1"/>
    <property type="molecule type" value="Genomic_DNA"/>
</dbReference>
<feature type="compositionally biased region" description="Polar residues" evidence="2">
    <location>
        <begin position="961"/>
        <end position="1001"/>
    </location>
</feature>
<evidence type="ECO:0000313" key="3">
    <source>
        <dbReference type="EMBL" id="ELK07217.1"/>
    </source>
</evidence>
<feature type="compositionally biased region" description="Polar residues" evidence="2">
    <location>
        <begin position="939"/>
        <end position="953"/>
    </location>
</feature>
<feature type="compositionally biased region" description="Polar residues" evidence="2">
    <location>
        <begin position="660"/>
        <end position="674"/>
    </location>
</feature>
<dbReference type="Pfam" id="PF00515">
    <property type="entry name" value="TPR_1"/>
    <property type="match status" value="1"/>
</dbReference>
<dbReference type="FunCoup" id="L5K769">
    <property type="interactions" value="66"/>
</dbReference>
<feature type="compositionally biased region" description="Low complexity" evidence="2">
    <location>
        <begin position="744"/>
        <end position="756"/>
    </location>
</feature>
<dbReference type="Proteomes" id="UP000010552">
    <property type="component" value="Unassembled WGS sequence"/>
</dbReference>
<feature type="region of interest" description="Disordered" evidence="2">
    <location>
        <begin position="730"/>
        <end position="1001"/>
    </location>
</feature>
<proteinExistence type="predicted"/>
<feature type="compositionally biased region" description="Polar residues" evidence="2">
    <location>
        <begin position="757"/>
        <end position="771"/>
    </location>
</feature>
<feature type="region of interest" description="Disordered" evidence="2">
    <location>
        <begin position="44"/>
        <end position="66"/>
    </location>
</feature>
<sequence length="1001" mass="113258">MQPEGEDGDFDVVFQLQRKEMLQQLLAMLSSAMVLSLQLVPCPHKDSQPRGSTKESRSSAQPSKMGSLLQQLSNITPYQLGDLGLVPRRTHIPPNPEDLRLLSRTTRVGAFHTHSGTEDPLYQTPSQHIPKPWVTPAPKETLQRIFGTSQVFWTTDDIGPEVTGSTVPRKVREYYQQGHQCLEKEDWELAVLFFSRALHLDSQLVDFYALRAEAYIQLCDFSSAVQNLRRAYSFQPENTKYLERLTFVLYLQGQCLFEQCAFQDALNIFLQACELQPEKSCFRYRCMTCLLALKQHRDCLSLVTKEVNRGTTNADVYMLRARLYNFFQKPKLCYQDLHSALLLDPKHAQAKVLLKVMVDQAQKSRQDAGILAVQGKPQHALHCINCAIENNPLDPSLFLFRGTMYRRLREFDAAVEDLLKALDMMTECQEDMVQQAQRQLLLTYNDFAVHCYTQGAYQESVLLLNKVLKDEQQEKGLYINRGDCFFQLGNLIFAEADYQQALELNPQDEGANMRMGLLQEILGFCQQKSKQFQKAESHFSTAIRHNPQGAQYYIHRARCRELMQNIFGARQDVATALLLNPKQPKQLLRLMADLFPGMSVEEILSSQMAQLAKLELSRVVENSLQDSTPRGIMGQLRKWELERQKAQVLQESYKLEQPPFETSEQLDATTQTLQAEPEHPEEAKGPEEEEEEEEKEEKPEPALRKLTSLSDSYLDQTSSGSIFGFRTLSTSETETSTAPQEYRSTSVTTVTFSDSSLLKTQSSDLGNNRDLSLSHGPRKAKAAWGQSQRSSKTEAAQGQSQRSSKTEATQGQSRRSSKTEATQGQSRRQSRRSSKTEATQGQRRRSSKMEAARGQSQRSSKTEAMESQSQKPSKTEAIHTPRQKTNKTKATQGPRQRLRKARVAHGRSWGPSKANATQGHSWGLMRSSSKTKTFYDPSWNPSNTEATQGQCQSPKKMEDPQSWTQSMSLGSSETEVTTGLNQNPSQIQADQNPSPGSYTAL</sequence>
<dbReference type="PANTHER" id="PTHR45153">
    <property type="entry name" value="TETRATRICOPEPTIDE REPEAT PROTEIN 16"/>
    <property type="match status" value="1"/>
</dbReference>
<dbReference type="eggNOG" id="KOG1124">
    <property type="taxonomic scope" value="Eukaryota"/>
</dbReference>
<feature type="compositionally biased region" description="Basic and acidic residues" evidence="2">
    <location>
        <begin position="676"/>
        <end position="686"/>
    </location>
</feature>
<feature type="region of interest" description="Disordered" evidence="2">
    <location>
        <begin position="655"/>
        <end position="704"/>
    </location>
</feature>
<accession>L5K769</accession>
<protein>
    <submittedName>
        <fullName evidence="3">Tetratricopeptide repeat protein 16</fullName>
    </submittedName>
</protein>
<dbReference type="PANTHER" id="PTHR45153:SF1">
    <property type="entry name" value="TETRATRICOPEPTIDE REPEAT PROTEIN 16"/>
    <property type="match status" value="1"/>
</dbReference>
<feature type="repeat" description="TPR" evidence="1">
    <location>
        <begin position="205"/>
        <end position="238"/>
    </location>
</feature>
<feature type="repeat" description="TPR" evidence="1">
    <location>
        <begin position="475"/>
        <end position="508"/>
    </location>
</feature>
<dbReference type="InParanoid" id="L5K769"/>
<feature type="compositionally biased region" description="Polar residues" evidence="2">
    <location>
        <begin position="785"/>
        <end position="824"/>
    </location>
</feature>
<evidence type="ECO:0000256" key="2">
    <source>
        <dbReference type="SAM" id="MobiDB-lite"/>
    </source>
</evidence>
<dbReference type="AlphaFoldDB" id="L5K769"/>
<dbReference type="InterPro" id="IPR019734">
    <property type="entry name" value="TPR_rpt"/>
</dbReference>
<dbReference type="SMART" id="SM00028">
    <property type="entry name" value="TPR"/>
    <property type="match status" value="9"/>
</dbReference>